<dbReference type="Pfam" id="PF13186">
    <property type="entry name" value="SPASM"/>
    <property type="match status" value="1"/>
</dbReference>
<comment type="cofactor">
    <cofactor evidence="1">
        <name>[4Fe-4S] cluster</name>
        <dbReference type="ChEBI" id="CHEBI:49883"/>
    </cofactor>
</comment>
<keyword evidence="2" id="KW-0004">4Fe-4S</keyword>
<dbReference type="InterPro" id="IPR007197">
    <property type="entry name" value="rSAM"/>
</dbReference>
<dbReference type="SFLD" id="SFLDS00029">
    <property type="entry name" value="Radical_SAM"/>
    <property type="match status" value="1"/>
</dbReference>
<dbReference type="SFLD" id="SFLDG01387">
    <property type="entry name" value="BtrN-like_SPASM_domain_contain"/>
    <property type="match status" value="1"/>
</dbReference>
<dbReference type="EMBL" id="CP025704">
    <property type="protein sequence ID" value="AUN99926.1"/>
    <property type="molecule type" value="Genomic_DNA"/>
</dbReference>
<dbReference type="InterPro" id="IPR000385">
    <property type="entry name" value="MoaA_NifB_PqqE_Fe-S-bd_CS"/>
</dbReference>
<sequence length="387" mass="45436">MCYCYCELFKSIISPMNPQRLINKFTRRIFLAYSDLYGFLAQKLFNVHHLYPSKITFKITNICNVDCHFCYNVGKNTQAERKSEIDLESWKKLVSNSPFYTAISFTGGEAFLYPHLFDLLKFIGQKKRKASIVSNGTTLNEEQLNKLIDSKLHYLMFSLHGMERTHNRILGGHINYFEKTTETIKKLEELKKKRGSNYPIVGIKVVITNENYQDIPELMDYSEKELKASHLYFNLLSNEPFELFENVNDAFKAQAPIHMYEKIKIPKIHALIDHIFDYKKTSRMNIGFTNVFKNKQKLKDYVENPGQFDVTACNKPFHELYIQPNGDVIFCLKYKVTNIKDINYDIRNIFALPRYRELLEAFQEKGKKVDYCHTCLEATFEDKRAEA</sequence>
<evidence type="ECO:0000256" key="5">
    <source>
        <dbReference type="ARBA" id="ARBA00023002"/>
    </source>
</evidence>
<dbReference type="InterPro" id="IPR034391">
    <property type="entry name" value="AdoMet-like_SPASM_containing"/>
</dbReference>
<dbReference type="Proteomes" id="UP000235584">
    <property type="component" value="Chromosome"/>
</dbReference>
<dbReference type="InterPro" id="IPR006638">
    <property type="entry name" value="Elp3/MiaA/NifB-like_rSAM"/>
</dbReference>
<proteinExistence type="predicted"/>
<dbReference type="Gene3D" id="3.20.20.70">
    <property type="entry name" value="Aldolase class I"/>
    <property type="match status" value="1"/>
</dbReference>
<dbReference type="InterPro" id="IPR023885">
    <property type="entry name" value="4Fe4S-binding_SPASM_dom"/>
</dbReference>
<keyword evidence="6" id="KW-0408">Iron</keyword>
<evidence type="ECO:0000259" key="8">
    <source>
        <dbReference type="PROSITE" id="PS51918"/>
    </source>
</evidence>
<gene>
    <name evidence="9" type="ORF">C0V70_17805</name>
</gene>
<dbReference type="InterPro" id="IPR050377">
    <property type="entry name" value="Radical_SAM_PqqE_MftC-like"/>
</dbReference>
<dbReference type="Pfam" id="PF04055">
    <property type="entry name" value="Radical_SAM"/>
    <property type="match status" value="1"/>
</dbReference>
<keyword evidence="3" id="KW-0949">S-adenosyl-L-methionine</keyword>
<evidence type="ECO:0000256" key="3">
    <source>
        <dbReference type="ARBA" id="ARBA00022691"/>
    </source>
</evidence>
<evidence type="ECO:0000256" key="6">
    <source>
        <dbReference type="ARBA" id="ARBA00023004"/>
    </source>
</evidence>
<feature type="domain" description="Radical SAM core" evidence="8">
    <location>
        <begin position="49"/>
        <end position="273"/>
    </location>
</feature>
<reference evidence="9 10" key="1">
    <citation type="submission" date="2018-01" db="EMBL/GenBank/DDBJ databases">
        <title>Complete genome sequence of Bacteriovorax stolpii DSM12778.</title>
        <authorList>
            <person name="Tang B."/>
            <person name="Chang J."/>
        </authorList>
    </citation>
    <scope>NUCLEOTIDE SEQUENCE [LARGE SCALE GENOMIC DNA]</scope>
    <source>
        <strain evidence="9 10">DSM 12778</strain>
    </source>
</reference>
<evidence type="ECO:0000256" key="7">
    <source>
        <dbReference type="ARBA" id="ARBA00023014"/>
    </source>
</evidence>
<dbReference type="SFLD" id="SFLDG01067">
    <property type="entry name" value="SPASM/twitch_domain_containing"/>
    <property type="match status" value="1"/>
</dbReference>
<keyword evidence="10" id="KW-1185">Reference proteome</keyword>
<dbReference type="GO" id="GO:0046872">
    <property type="term" value="F:metal ion binding"/>
    <property type="evidence" value="ECO:0007669"/>
    <property type="project" value="UniProtKB-KW"/>
</dbReference>
<evidence type="ECO:0000313" key="9">
    <source>
        <dbReference type="EMBL" id="AUN99926.1"/>
    </source>
</evidence>
<evidence type="ECO:0000313" key="10">
    <source>
        <dbReference type="Proteomes" id="UP000235584"/>
    </source>
</evidence>
<dbReference type="GO" id="GO:0051539">
    <property type="term" value="F:4 iron, 4 sulfur cluster binding"/>
    <property type="evidence" value="ECO:0007669"/>
    <property type="project" value="UniProtKB-KW"/>
</dbReference>
<keyword evidence="7" id="KW-0411">Iron-sulfur</keyword>
<dbReference type="PANTHER" id="PTHR11228">
    <property type="entry name" value="RADICAL SAM DOMAIN PROTEIN"/>
    <property type="match status" value="1"/>
</dbReference>
<dbReference type="CDD" id="cd01335">
    <property type="entry name" value="Radical_SAM"/>
    <property type="match status" value="1"/>
</dbReference>
<dbReference type="PROSITE" id="PS51918">
    <property type="entry name" value="RADICAL_SAM"/>
    <property type="match status" value="1"/>
</dbReference>
<dbReference type="SUPFAM" id="SSF102114">
    <property type="entry name" value="Radical SAM enzymes"/>
    <property type="match status" value="1"/>
</dbReference>
<organism evidence="9 10">
    <name type="scientific">Bacteriovorax stolpii</name>
    <name type="common">Bdellovibrio stolpii</name>
    <dbReference type="NCBI Taxonomy" id="960"/>
    <lineage>
        <taxon>Bacteria</taxon>
        <taxon>Pseudomonadati</taxon>
        <taxon>Bdellovibrionota</taxon>
        <taxon>Bacteriovoracia</taxon>
        <taxon>Bacteriovoracales</taxon>
        <taxon>Bacteriovoracaceae</taxon>
        <taxon>Bacteriovorax</taxon>
    </lineage>
</organism>
<keyword evidence="5" id="KW-0560">Oxidoreductase</keyword>
<dbReference type="PROSITE" id="PS01305">
    <property type="entry name" value="MOAA_NIFB_PQQE"/>
    <property type="match status" value="1"/>
</dbReference>
<dbReference type="GO" id="GO:0032324">
    <property type="term" value="P:molybdopterin cofactor biosynthetic process"/>
    <property type="evidence" value="ECO:0007669"/>
    <property type="project" value="UniProtKB-ARBA"/>
</dbReference>
<protein>
    <recommendedName>
        <fullName evidence="8">Radical SAM core domain-containing protein</fullName>
    </recommendedName>
</protein>
<dbReference type="OrthoDB" id="9763993at2"/>
<dbReference type="AlphaFoldDB" id="A0A2K9NWP4"/>
<dbReference type="KEGG" id="bsto:C0V70_17805"/>
<accession>A0A2K9NWP4</accession>
<evidence type="ECO:0000256" key="2">
    <source>
        <dbReference type="ARBA" id="ARBA00022485"/>
    </source>
</evidence>
<dbReference type="SMART" id="SM00729">
    <property type="entry name" value="Elp3"/>
    <property type="match status" value="1"/>
</dbReference>
<keyword evidence="4" id="KW-0479">Metal-binding</keyword>
<name>A0A2K9NWP4_BACTC</name>
<dbReference type="GO" id="GO:0016491">
    <property type="term" value="F:oxidoreductase activity"/>
    <property type="evidence" value="ECO:0007669"/>
    <property type="project" value="UniProtKB-KW"/>
</dbReference>
<evidence type="ECO:0000256" key="4">
    <source>
        <dbReference type="ARBA" id="ARBA00022723"/>
    </source>
</evidence>
<evidence type="ECO:0000256" key="1">
    <source>
        <dbReference type="ARBA" id="ARBA00001966"/>
    </source>
</evidence>
<dbReference type="PANTHER" id="PTHR11228:SF7">
    <property type="entry name" value="PQQA PEPTIDE CYCLASE"/>
    <property type="match status" value="1"/>
</dbReference>
<dbReference type="InterPro" id="IPR058240">
    <property type="entry name" value="rSAM_sf"/>
</dbReference>
<dbReference type="InterPro" id="IPR013785">
    <property type="entry name" value="Aldolase_TIM"/>
</dbReference>
<dbReference type="CDD" id="cd21109">
    <property type="entry name" value="SPASM"/>
    <property type="match status" value="1"/>
</dbReference>